<evidence type="ECO:0000313" key="2">
    <source>
        <dbReference type="Proteomes" id="UP000433050"/>
    </source>
</evidence>
<protein>
    <submittedName>
        <fullName evidence="1">Uncharacterized protein</fullName>
    </submittedName>
</protein>
<name>A0A5S9R5W9_9HYPH</name>
<keyword evidence="2" id="KW-1185">Reference proteome</keyword>
<proteinExistence type="predicted"/>
<dbReference type="AlphaFoldDB" id="A0A5S9R5W9"/>
<sequence>MTPAPIHVHGRMPFADGICYDDRHGMEVHTLRLLRARGLVWLTQLRIDNEGEEYRYLAGAVIAGDLARAEEIASLRGLGEVVIGRWEADL</sequence>
<accession>A0A5S9R5W9</accession>
<organism evidence="1 2">
    <name type="scientific">Starkeya nomas</name>
    <dbReference type="NCBI Taxonomy" id="2666134"/>
    <lineage>
        <taxon>Bacteria</taxon>
        <taxon>Pseudomonadati</taxon>
        <taxon>Pseudomonadota</taxon>
        <taxon>Alphaproteobacteria</taxon>
        <taxon>Hyphomicrobiales</taxon>
        <taxon>Xanthobacteraceae</taxon>
        <taxon>Starkeya</taxon>
    </lineage>
</organism>
<evidence type="ECO:0000313" key="1">
    <source>
        <dbReference type="EMBL" id="CAA0128980.1"/>
    </source>
</evidence>
<dbReference type="EMBL" id="CACSAS010000017">
    <property type="protein sequence ID" value="CAA0128980.1"/>
    <property type="molecule type" value="Genomic_DNA"/>
</dbReference>
<reference evidence="1 2" key="1">
    <citation type="submission" date="2019-12" db="EMBL/GenBank/DDBJ databases">
        <authorList>
            <person name="Reyes-Prieto M."/>
        </authorList>
    </citation>
    <scope>NUCLEOTIDE SEQUENCE [LARGE SCALE GENOMIC DNA]</scope>
    <source>
        <strain evidence="1">HF14-78462</strain>
    </source>
</reference>
<gene>
    <name evidence="1" type="ORF">STARVERO_04397</name>
</gene>
<dbReference type="Proteomes" id="UP000433050">
    <property type="component" value="Unassembled WGS sequence"/>
</dbReference>
<dbReference type="RefSeq" id="WP_159602121.1">
    <property type="nucleotide sequence ID" value="NZ_CACSAS010000017.1"/>
</dbReference>